<dbReference type="AlphaFoldDB" id="A0A0V0GHH1"/>
<protein>
    <submittedName>
        <fullName evidence="1">Putative ovule protein</fullName>
    </submittedName>
</protein>
<accession>A0A0V0GHH1</accession>
<sequence>MQPQPERSTCAFELRPLAAQNELIRDQQVFRKRTEWNCYFPKILLQIKERRSIFPRSSSVKPTILFSK</sequence>
<proteinExistence type="predicted"/>
<evidence type="ECO:0000313" key="1">
    <source>
        <dbReference type="EMBL" id="JAP07633.1"/>
    </source>
</evidence>
<name>A0A0V0GHH1_SOLCH</name>
<dbReference type="EMBL" id="GEDG01038355">
    <property type="protein sequence ID" value="JAP07633.1"/>
    <property type="molecule type" value="Transcribed_RNA"/>
</dbReference>
<reference evidence="1" key="1">
    <citation type="submission" date="2015-12" db="EMBL/GenBank/DDBJ databases">
        <title>Gene expression during late stages of embryo sac development: a critical building block for successful pollen-pistil interactions.</title>
        <authorList>
            <person name="Liu Y."/>
            <person name="Joly V."/>
            <person name="Sabar M."/>
            <person name="Matton D.P."/>
        </authorList>
    </citation>
    <scope>NUCLEOTIDE SEQUENCE</scope>
</reference>
<organism evidence="1">
    <name type="scientific">Solanum chacoense</name>
    <name type="common">Chaco potato</name>
    <dbReference type="NCBI Taxonomy" id="4108"/>
    <lineage>
        <taxon>Eukaryota</taxon>
        <taxon>Viridiplantae</taxon>
        <taxon>Streptophyta</taxon>
        <taxon>Embryophyta</taxon>
        <taxon>Tracheophyta</taxon>
        <taxon>Spermatophyta</taxon>
        <taxon>Magnoliopsida</taxon>
        <taxon>eudicotyledons</taxon>
        <taxon>Gunneridae</taxon>
        <taxon>Pentapetalae</taxon>
        <taxon>asterids</taxon>
        <taxon>lamiids</taxon>
        <taxon>Solanales</taxon>
        <taxon>Solanaceae</taxon>
        <taxon>Solanoideae</taxon>
        <taxon>Solaneae</taxon>
        <taxon>Solanum</taxon>
    </lineage>
</organism>